<dbReference type="OrthoDB" id="9810112at2"/>
<evidence type="ECO:0000256" key="3">
    <source>
        <dbReference type="ARBA" id="ARBA00023239"/>
    </source>
</evidence>
<evidence type="ECO:0000256" key="2">
    <source>
        <dbReference type="ARBA" id="ARBA00022428"/>
    </source>
</evidence>
<protein>
    <recommendedName>
        <fullName evidence="4">Chorismate dehydratase</fullName>
        <ecNumber evidence="4">4.2.1.151</ecNumber>
    </recommendedName>
    <alternativeName>
        <fullName evidence="4">Menaquinone biosynthetic enzyme MqnA</fullName>
    </alternativeName>
</protein>
<reference evidence="5 6" key="1">
    <citation type="submission" date="2013-12" db="EMBL/GenBank/DDBJ databases">
        <authorList>
            <person name="Stott M."/>
        </authorList>
    </citation>
    <scope>NUCLEOTIDE SEQUENCE [LARGE SCALE GENOMIC DNA]</scope>
    <source>
        <strain evidence="5 6">K22</strain>
    </source>
</reference>
<dbReference type="EC" id="4.2.1.151" evidence="4"/>
<accession>A0A0B6WVE6</accession>
<proteinExistence type="inferred from homology"/>
<evidence type="ECO:0000313" key="6">
    <source>
        <dbReference type="Proteomes" id="UP000031518"/>
    </source>
</evidence>
<dbReference type="Pfam" id="PF02621">
    <property type="entry name" value="VitK2_biosynth"/>
    <property type="match status" value="1"/>
</dbReference>
<evidence type="ECO:0000256" key="4">
    <source>
        <dbReference type="HAMAP-Rule" id="MF_00995"/>
    </source>
</evidence>
<sequence length="278" mass="31054">MSEQGREARIVSGHRRLRIAASIYLNSAPLIWSFRRGSLRERVELWTDAAPARCADMLARGLVDVALVPVIEYQRLPEALLIPGVCVGARARVRSVVIVTRGMALEEVENVALDLSSRTSAALVQIIFREFLGRRPHFVPAKPDLELMLREHDAALLIGDPAMTFAREGRRVYDLAEVWRAHTGLGFVFAMWMTRMGSEVEVADFARARAEGLARVEEIVAEYAEKLALPPAELREYLLENISFIPDGEMRAGLELYFQLAHKHGLIDALRPLAFVGG</sequence>
<gene>
    <name evidence="4" type="primary">mqnA</name>
    <name evidence="5" type="ORF">PYK22_00252</name>
</gene>
<dbReference type="CDD" id="cd13634">
    <property type="entry name" value="PBP2_Sco4506"/>
    <property type="match status" value="1"/>
</dbReference>
<dbReference type="Proteomes" id="UP000031518">
    <property type="component" value="Unassembled WGS sequence"/>
</dbReference>
<dbReference type="InterPro" id="IPR030868">
    <property type="entry name" value="MqnA"/>
</dbReference>
<dbReference type="PANTHER" id="PTHR37690:SF1">
    <property type="entry name" value="CHORISMATE DEHYDRATASE"/>
    <property type="match status" value="1"/>
</dbReference>
<dbReference type="InterPro" id="IPR003773">
    <property type="entry name" value="Menaquinone_biosynth"/>
</dbReference>
<keyword evidence="6" id="KW-1185">Reference proteome</keyword>
<comment type="catalytic activity">
    <reaction evidence="4">
        <text>chorismate = 3-[(1-carboxyvinyl)-oxy]benzoate + H2O</text>
        <dbReference type="Rhea" id="RHEA:40051"/>
        <dbReference type="ChEBI" id="CHEBI:15377"/>
        <dbReference type="ChEBI" id="CHEBI:29748"/>
        <dbReference type="ChEBI" id="CHEBI:76981"/>
        <dbReference type="EC" id="4.2.1.151"/>
    </reaction>
</comment>
<dbReference type="RefSeq" id="WP_060635200.1">
    <property type="nucleotide sequence ID" value="NZ_CBXV010000001.1"/>
</dbReference>
<comment type="similarity">
    <text evidence="4">Belongs to the MqnA/MqnD family. MqnA subfamily.</text>
</comment>
<dbReference type="UniPathway" id="UPA00079"/>
<comment type="function">
    <text evidence="4">Catalyzes the dehydration of chorismate into 3-[(1-carboxyvinyl)oxy]benzoate, a step in the biosynthesis of menaquinone (MK, vitamin K2).</text>
</comment>
<dbReference type="GO" id="GO:0016836">
    <property type="term" value="F:hydro-lyase activity"/>
    <property type="evidence" value="ECO:0007669"/>
    <property type="project" value="UniProtKB-UniRule"/>
</dbReference>
<reference evidence="5 6" key="2">
    <citation type="submission" date="2015-01" db="EMBL/GenBank/DDBJ databases">
        <title>Complete genome sequence of Pyrinomonas methylaliphatogenes type strain K22T.</title>
        <authorList>
            <person name="Lee K.C.Y."/>
            <person name="Power J.F."/>
            <person name="Dunfield P.F."/>
            <person name="Morgan X.C."/>
            <person name="Huttenhower C."/>
            <person name="Stott M.B."/>
        </authorList>
    </citation>
    <scope>NUCLEOTIDE SEQUENCE [LARGE SCALE GENOMIC DNA]</scope>
    <source>
        <strain evidence="5 6">K22</strain>
    </source>
</reference>
<dbReference type="GO" id="GO:0009234">
    <property type="term" value="P:menaquinone biosynthetic process"/>
    <property type="evidence" value="ECO:0007669"/>
    <property type="project" value="UniProtKB-UniRule"/>
</dbReference>
<dbReference type="STRING" id="454194.PYK22_00252"/>
<dbReference type="SUPFAM" id="SSF53850">
    <property type="entry name" value="Periplasmic binding protein-like II"/>
    <property type="match status" value="1"/>
</dbReference>
<dbReference type="EMBL" id="CBXV010000001">
    <property type="protein sequence ID" value="CDM64259.1"/>
    <property type="molecule type" value="Genomic_DNA"/>
</dbReference>
<dbReference type="HAMAP" id="MF_00995">
    <property type="entry name" value="MqnA"/>
    <property type="match status" value="1"/>
</dbReference>
<dbReference type="PANTHER" id="PTHR37690">
    <property type="entry name" value="CHORISMATE DEHYDRATASE"/>
    <property type="match status" value="1"/>
</dbReference>
<dbReference type="AlphaFoldDB" id="A0A0B6WVE6"/>
<organism evidence="5 6">
    <name type="scientific">Pyrinomonas methylaliphatogenes</name>
    <dbReference type="NCBI Taxonomy" id="454194"/>
    <lineage>
        <taxon>Bacteria</taxon>
        <taxon>Pseudomonadati</taxon>
        <taxon>Acidobacteriota</taxon>
        <taxon>Blastocatellia</taxon>
        <taxon>Blastocatellales</taxon>
        <taxon>Pyrinomonadaceae</taxon>
        <taxon>Pyrinomonas</taxon>
    </lineage>
</organism>
<evidence type="ECO:0000313" key="5">
    <source>
        <dbReference type="EMBL" id="CDM64259.1"/>
    </source>
</evidence>
<keyword evidence="3 4" id="KW-0456">Lyase</keyword>
<evidence type="ECO:0000256" key="1">
    <source>
        <dbReference type="ARBA" id="ARBA00004863"/>
    </source>
</evidence>
<name>A0A0B6WVE6_9BACT</name>
<keyword evidence="2 4" id="KW-0474">Menaquinone biosynthesis</keyword>
<comment type="pathway">
    <text evidence="1 4">Quinol/quinone metabolism; menaquinone biosynthesis.</text>
</comment>
<dbReference type="Gene3D" id="3.40.190.10">
    <property type="entry name" value="Periplasmic binding protein-like II"/>
    <property type="match status" value="2"/>
</dbReference>